<dbReference type="SUPFAM" id="SSF56672">
    <property type="entry name" value="DNA/RNA polymerases"/>
    <property type="match status" value="1"/>
</dbReference>
<proteinExistence type="predicted"/>
<dbReference type="GeneID" id="130467673"/>
<sequence>MDPKKIGSQPAGATSVTVQERAAALAAMFQNTGIITRGMRKKNTASAVADLQTACVPTKARKHHAFPSVPKVFVTPSSQSSHEVRVFGSFPAELEQHPVASLKLKQNFLGAYDKMVIHNSPLFEFYDGENNSETGSVSPTATFEEVPGSEDPFEFSHADTASVMVINAKTVEEQLAEMRVLLERLKADGEEKDAKIKHLTKKLNKRPTNTPSSHGSSESDGDSSDSSSHSGGSVKVNAKKIQDMVAKAIKSELGGGSHGNQRYVKPYTKRIDKLRMPTGYHPPKFNQFDGKGNPKQHVAHFIETCNNGGTTDDLLIKQFVCSLKGTAFDWYTGLPAQSIDSWDQMETEFYKRFFSTQRVVSMTELTQTEQWKDEPVLEYINRWRALSLECKDRLTETSAVEMCINGMDWDLLYILQGIRPRSFQELATRAHDMEISLKNKKKGTSSEAKKEKKEYTKVEKPFKSLTKETMSVTTSSAPIKISGKAKEEYKASSSRFVKSDKPTLKELQAKKYPFPDSDLPGMLDDLLKNKVIELPESKRPEQMGRTSDPKYCPYHRLVSHPIEKCITLKEKIMQLAKDGKIVLDLDEAVTTNHASVVCESLLQAQTLQFGSLEPVIVYVIRPAVQHDDVLPVEHEEDDGGWTVVTSKRPRKQVHRPQPQPPRHKKKPQKKKSDKRSKGKKKFRGANKQTVLPIDILEQEPLDPVTLEEFFPEDYFTAVTVNTVSFIEGEEELVGEEATSIKLTSPHSEPVVDSKVAAILEALPSRMGWKQIFHLPKEMCQQVALALQHPELYVDKVKDAGDPAENSAKCLSCNTALAFTDDDLLMGSKPHNRPLFVSGYIREQKVGRILVDGGSAVNIMPKSTMIDLGIKTNELSTSRIVIQGFNLDSQRAIGIIRLELTMGELTSSTLFHVIDTKTSYKMLLGRPWLHENGVVASTLHQCLKYYRGGEKKINGDVKPFAKADSYFADAKFFEDEGASSEILPSQILSTGKKDDKKKVDSSLIPKEPPIQRKEIQKEKVTKEVVTQPTQKAKASSTAPILRYIPKSQRKEGESPFEECQDPKIEGKVEKKVDEVALQDLKSKTIFPLAKGKKNRIIKSPTVEEPSGVKELNKEKFDPNAYKLLAKSGYDFENPTPMGKVIDAKPHGLNDTQKKLLEYGDRFQESKTGVGFKRPTPVKISIWRKVNTSSSQYITAEEVEESKVESDGRPEKTSVFYRLCPPATKNQASVFDRLGEHDSMRKISSSPQTKRKGSVFSRVGVSSMPDDQPRRSALSRIRKRNDDARKNDDAKESDDARSVVPSRMKRTQDIDITEQQPLKARVRTVVFTNQEKSSDNFAEDDREFVSSNHVTAQEVSNSDEEIETEVAPKILEDGGQTTVDELKELNLGTLEEPRPVYVSSLLTQEEEHEYAELLSEFKDVFAWSYKEMPGLDPRIAVHRLAIKKGVSPKKQSQRRFRPELIPEIESEVNKLIGADFIREVKYPTWIANVVPVRKKNGQLRVCVDFRDLNEACPKDDFPLPVTEIMIDATTGHEALSFMDCTAGYNQIRMAPEDQEATAFRTPKGIFCYKVMPFGLKNAGATYQRAMQKIFEDMMHKIVECYVDDLVVKSKKRESHLSDLRKVFERLRICQLKMNPLKCAFGVTSGKFLGFIVRHRGIEIDQTKIKAIQEMPEPRNLKELRGLQGRLAYIRRFISNLAGRCHPFNHLMKKDTSFDWDDSCRKAFESIKKYLSSPPVLGAPVKGKPLILYIAAQERSLGAMCAQEIEDRKETALYYLSRTLVGAELNYSPIEKICLALVFAIQKLKHYMQAHTVHVISKADPIKYILSRPVLSGRLAKWVVLIKQYDIVYVPQKSVKGQAIADFFADHPVPPEWELSVDLPGEDVFYIDVLPPWEMYFDGAARQDGAGAGVVFLSPEKHVLTYSFVLTQLCSNNMAEYQALILGLQMAVGLGLKDLDIYGDSQLVISQLLGEYEVKKEDLIPHHRHATKLLEKLDTVKLNHLPRSANKMADALAGLAATLALGAEETMSVPVCNRWVVASDIDEIEDEEYEEVDMITVHQIDQEDWRQPIVDYLSHQKLPSDPRHRMEIRRRAPRFILFNGTLFRRSFNHSWSRCIGDEETMKAMEEAHAGICGAHQSGPKLYDCLKTMGYYWPTMVQDSMDYAKKCEACQFHANFIHQPPEPLHPTVSSWPFELCIQGFCWRCYILAKPSTIRILGCEGSYILPGRNQVRRKQEIVKSILS</sequence>
<dbReference type="InterPro" id="IPR041577">
    <property type="entry name" value="RT_RNaseH_2"/>
</dbReference>
<dbReference type="InterPro" id="IPR002156">
    <property type="entry name" value="RNaseH_domain"/>
</dbReference>
<keyword evidence="4" id="KW-1185">Reference proteome</keyword>
<dbReference type="SUPFAM" id="SSF53098">
    <property type="entry name" value="Ribonuclease H-like"/>
    <property type="match status" value="1"/>
</dbReference>
<evidence type="ECO:0000313" key="5">
    <source>
        <dbReference type="RefSeq" id="XP_056692236.1"/>
    </source>
</evidence>
<organism evidence="4 5">
    <name type="scientific">Spinacia oleracea</name>
    <name type="common">Spinach</name>
    <dbReference type="NCBI Taxonomy" id="3562"/>
    <lineage>
        <taxon>Eukaryota</taxon>
        <taxon>Viridiplantae</taxon>
        <taxon>Streptophyta</taxon>
        <taxon>Embryophyta</taxon>
        <taxon>Tracheophyta</taxon>
        <taxon>Spermatophyta</taxon>
        <taxon>Magnoliopsida</taxon>
        <taxon>eudicotyledons</taxon>
        <taxon>Gunneridae</taxon>
        <taxon>Pentapetalae</taxon>
        <taxon>Caryophyllales</taxon>
        <taxon>Chenopodiaceae</taxon>
        <taxon>Chenopodioideae</taxon>
        <taxon>Anserineae</taxon>
        <taxon>Spinacia</taxon>
    </lineage>
</organism>
<evidence type="ECO:0000259" key="3">
    <source>
        <dbReference type="PROSITE" id="PS50879"/>
    </source>
</evidence>
<dbReference type="Gene3D" id="3.30.70.270">
    <property type="match status" value="2"/>
</dbReference>
<dbReference type="CDD" id="cd09274">
    <property type="entry name" value="RNase_HI_RT_Ty3"/>
    <property type="match status" value="1"/>
</dbReference>
<dbReference type="CDD" id="cd09279">
    <property type="entry name" value="RNase_HI_like"/>
    <property type="match status" value="1"/>
</dbReference>
<dbReference type="InterPro" id="IPR043502">
    <property type="entry name" value="DNA/RNA_pol_sf"/>
</dbReference>
<dbReference type="CDD" id="cd00303">
    <property type="entry name" value="retropepsin_like"/>
    <property type="match status" value="1"/>
</dbReference>
<dbReference type="Pfam" id="PF17921">
    <property type="entry name" value="Integrase_H2C2"/>
    <property type="match status" value="1"/>
</dbReference>
<name>A0ABM3R9F7_SPIOL</name>
<gene>
    <name evidence="5" type="primary">LOC130467673</name>
</gene>
<dbReference type="InterPro" id="IPR021109">
    <property type="entry name" value="Peptidase_aspartic_dom_sf"/>
</dbReference>
<dbReference type="Pfam" id="PF00078">
    <property type="entry name" value="RVT_1"/>
    <property type="match status" value="1"/>
</dbReference>
<dbReference type="Pfam" id="PF03732">
    <property type="entry name" value="Retrotrans_gag"/>
    <property type="match status" value="1"/>
</dbReference>
<dbReference type="InterPro" id="IPR000477">
    <property type="entry name" value="RT_dom"/>
</dbReference>
<reference evidence="5" key="2">
    <citation type="submission" date="2025-08" db="UniProtKB">
        <authorList>
            <consortium name="RefSeq"/>
        </authorList>
    </citation>
    <scope>IDENTIFICATION</scope>
    <source>
        <tissue evidence="5">Leaf</tissue>
    </source>
</reference>
<dbReference type="SUPFAM" id="SSF50630">
    <property type="entry name" value="Acid proteases"/>
    <property type="match status" value="1"/>
</dbReference>
<feature type="region of interest" description="Disordered" evidence="2">
    <location>
        <begin position="635"/>
        <end position="683"/>
    </location>
</feature>
<dbReference type="InterPro" id="IPR005162">
    <property type="entry name" value="Retrotrans_gag_dom"/>
</dbReference>
<feature type="region of interest" description="Disordered" evidence="2">
    <location>
        <begin position="1233"/>
        <end position="1304"/>
    </location>
</feature>
<feature type="compositionally biased region" description="Basic and acidic residues" evidence="2">
    <location>
        <begin position="1278"/>
        <end position="1295"/>
    </location>
</feature>
<dbReference type="Gene3D" id="2.40.70.10">
    <property type="entry name" value="Acid Proteases"/>
    <property type="match status" value="1"/>
</dbReference>
<dbReference type="Gene3D" id="1.10.340.70">
    <property type="match status" value="1"/>
</dbReference>
<dbReference type="CDD" id="cd01647">
    <property type="entry name" value="RT_LTR"/>
    <property type="match status" value="1"/>
</dbReference>
<dbReference type="Pfam" id="PF13456">
    <property type="entry name" value="RVT_3"/>
    <property type="match status" value="1"/>
</dbReference>
<protein>
    <recommendedName>
        <fullName evidence="3">RNase H type-1 domain-containing protein</fullName>
    </recommendedName>
</protein>
<feature type="compositionally biased region" description="Low complexity" evidence="2">
    <location>
        <begin position="212"/>
        <end position="233"/>
    </location>
</feature>
<dbReference type="RefSeq" id="XP_056692236.1">
    <property type="nucleotide sequence ID" value="XM_056836258.1"/>
</dbReference>
<dbReference type="InterPro" id="IPR012337">
    <property type="entry name" value="RNaseH-like_sf"/>
</dbReference>
<dbReference type="InterPro" id="IPR041588">
    <property type="entry name" value="Integrase_H2C2"/>
</dbReference>
<dbReference type="Pfam" id="PF17919">
    <property type="entry name" value="RT_RNaseH_2"/>
    <property type="match status" value="1"/>
</dbReference>
<dbReference type="InterPro" id="IPR036397">
    <property type="entry name" value="RNaseH_sf"/>
</dbReference>
<dbReference type="InterPro" id="IPR043128">
    <property type="entry name" value="Rev_trsase/Diguanyl_cyclase"/>
</dbReference>
<dbReference type="Gene3D" id="3.30.420.10">
    <property type="entry name" value="Ribonuclease H-like superfamily/Ribonuclease H"/>
    <property type="match status" value="1"/>
</dbReference>
<feature type="compositionally biased region" description="Basic residues" evidence="2">
    <location>
        <begin position="661"/>
        <end position="683"/>
    </location>
</feature>
<evidence type="ECO:0000313" key="4">
    <source>
        <dbReference type="Proteomes" id="UP000813463"/>
    </source>
</evidence>
<accession>A0ABM3R9F7</accession>
<dbReference type="PROSITE" id="PS50879">
    <property type="entry name" value="RNASE_H_1"/>
    <property type="match status" value="1"/>
</dbReference>
<dbReference type="PANTHER" id="PTHR48475:SF1">
    <property type="entry name" value="RNASE H TYPE-1 DOMAIN-CONTAINING PROTEIN"/>
    <property type="match status" value="1"/>
</dbReference>
<evidence type="ECO:0000256" key="2">
    <source>
        <dbReference type="SAM" id="MobiDB-lite"/>
    </source>
</evidence>
<dbReference type="Gene3D" id="3.10.10.10">
    <property type="entry name" value="HIV Type 1 Reverse Transcriptase, subunit A, domain 1"/>
    <property type="match status" value="1"/>
</dbReference>
<reference evidence="4" key="1">
    <citation type="journal article" date="2021" name="Nat. Commun.">
        <title>Genomic analyses provide insights into spinach domestication and the genetic basis of agronomic traits.</title>
        <authorList>
            <person name="Cai X."/>
            <person name="Sun X."/>
            <person name="Xu C."/>
            <person name="Sun H."/>
            <person name="Wang X."/>
            <person name="Ge C."/>
            <person name="Zhang Z."/>
            <person name="Wang Q."/>
            <person name="Fei Z."/>
            <person name="Jiao C."/>
            <person name="Wang Q."/>
        </authorList>
    </citation>
    <scope>NUCLEOTIDE SEQUENCE [LARGE SCALE GENOMIC DNA]</scope>
    <source>
        <strain evidence="4">cv. Varoflay</strain>
    </source>
</reference>
<keyword evidence="1" id="KW-0233">DNA recombination</keyword>
<evidence type="ECO:0000256" key="1">
    <source>
        <dbReference type="ARBA" id="ARBA00023172"/>
    </source>
</evidence>
<dbReference type="Proteomes" id="UP000813463">
    <property type="component" value="Chromosome 2"/>
</dbReference>
<feature type="domain" description="RNase H type-1" evidence="3">
    <location>
        <begin position="1886"/>
        <end position="2015"/>
    </location>
</feature>
<feature type="region of interest" description="Disordered" evidence="2">
    <location>
        <begin position="198"/>
        <end position="237"/>
    </location>
</feature>
<dbReference type="PANTHER" id="PTHR48475">
    <property type="entry name" value="RIBONUCLEASE H"/>
    <property type="match status" value="1"/>
</dbReference>